<sequence>MSSRRHFLAQSTLGLAAAALASRSLSAAHHESGESAMDETWFDISLAQWSNHKAYWSGDRDKMRFAEITKREFGITAVEYVNQFYMEGFIPAVTAELKRVSDGAGVRNVLIMCDRCGRLGDPDAAKQTASVEAHIPWLEAARTLGCHAIRVNAFSEASESYGTQLDRTADGLRRLCEIGDTYGLNVIVEPHGGLSSNGAWLAALMDLVGHPRVGTLPDFGNYGSRREGWSYDIYTGTAQSMPYAKGVSAKTFGFGPDGEENTMDFRRLMQIVKDSDFSGFVGAEFEGSDIDEDTGIKLTRDLLIKLGGRL</sequence>
<evidence type="ECO:0000313" key="4">
    <source>
        <dbReference type="Proteomes" id="UP001218638"/>
    </source>
</evidence>
<name>A0AAF0CRU4_9BACT</name>
<dbReference type="InterPro" id="IPR006311">
    <property type="entry name" value="TAT_signal"/>
</dbReference>
<dbReference type="Proteomes" id="UP001218638">
    <property type="component" value="Chromosome"/>
</dbReference>
<dbReference type="PANTHER" id="PTHR12110:SF53">
    <property type="entry name" value="BLR5974 PROTEIN"/>
    <property type="match status" value="1"/>
</dbReference>
<keyword evidence="1" id="KW-0732">Signal</keyword>
<dbReference type="InterPro" id="IPR013022">
    <property type="entry name" value="Xyl_isomerase-like_TIM-brl"/>
</dbReference>
<accession>A0AAF0CRU4</accession>
<dbReference type="Gene3D" id="3.20.20.150">
    <property type="entry name" value="Divalent-metal-dependent TIM barrel enzymes"/>
    <property type="match status" value="1"/>
</dbReference>
<evidence type="ECO:0000313" key="3">
    <source>
        <dbReference type="EMBL" id="WED66920.1"/>
    </source>
</evidence>
<keyword evidence="4" id="KW-1185">Reference proteome</keyword>
<gene>
    <name evidence="3" type="ORF">PXH66_08660</name>
</gene>
<dbReference type="RefSeq" id="WP_330927652.1">
    <property type="nucleotide sequence ID" value="NZ_CP119075.1"/>
</dbReference>
<feature type="signal peptide" evidence="1">
    <location>
        <begin position="1"/>
        <end position="27"/>
    </location>
</feature>
<dbReference type="EMBL" id="CP119075">
    <property type="protein sequence ID" value="WED66920.1"/>
    <property type="molecule type" value="Genomic_DNA"/>
</dbReference>
<proteinExistence type="predicted"/>
<dbReference type="PANTHER" id="PTHR12110">
    <property type="entry name" value="HYDROXYPYRUVATE ISOMERASE"/>
    <property type="match status" value="1"/>
</dbReference>
<dbReference type="InterPro" id="IPR050312">
    <property type="entry name" value="IolE/XylAMocC-like"/>
</dbReference>
<dbReference type="KEGG" id="slom:PXH66_08660"/>
<dbReference type="InterPro" id="IPR036237">
    <property type="entry name" value="Xyl_isomerase-like_sf"/>
</dbReference>
<feature type="chain" id="PRO_5042019150" evidence="1">
    <location>
        <begin position="28"/>
        <end position="310"/>
    </location>
</feature>
<protein>
    <submittedName>
        <fullName evidence="3">Sugar phosphate isomerase/epimerase</fullName>
    </submittedName>
</protein>
<reference evidence="3" key="1">
    <citation type="submission" date="2023-03" db="EMBL/GenBank/DDBJ databases">
        <title>Lomoglobus Profundus gen. nov., sp. nov., a novel member of the phylum Verrucomicrobia, isolated from deep-marine sediment of South China Sea.</title>
        <authorList>
            <person name="Ahmad T."/>
            <person name="Ishaq S.E."/>
            <person name="Wang F."/>
        </authorList>
    </citation>
    <scope>NUCLEOTIDE SEQUENCE</scope>
    <source>
        <strain evidence="3">LMO-M01</strain>
    </source>
</reference>
<evidence type="ECO:0000259" key="2">
    <source>
        <dbReference type="Pfam" id="PF01261"/>
    </source>
</evidence>
<dbReference type="AlphaFoldDB" id="A0AAF0CRU4"/>
<dbReference type="PROSITE" id="PS51318">
    <property type="entry name" value="TAT"/>
    <property type="match status" value="1"/>
</dbReference>
<evidence type="ECO:0000256" key="1">
    <source>
        <dbReference type="SAM" id="SignalP"/>
    </source>
</evidence>
<dbReference type="GO" id="GO:0016853">
    <property type="term" value="F:isomerase activity"/>
    <property type="evidence" value="ECO:0007669"/>
    <property type="project" value="UniProtKB-KW"/>
</dbReference>
<organism evidence="3 4">
    <name type="scientific">Synoicihabitans lomoniglobus</name>
    <dbReference type="NCBI Taxonomy" id="2909285"/>
    <lineage>
        <taxon>Bacteria</taxon>
        <taxon>Pseudomonadati</taxon>
        <taxon>Verrucomicrobiota</taxon>
        <taxon>Opitutia</taxon>
        <taxon>Opitutales</taxon>
        <taxon>Opitutaceae</taxon>
        <taxon>Synoicihabitans</taxon>
    </lineage>
</organism>
<keyword evidence="3" id="KW-0413">Isomerase</keyword>
<feature type="domain" description="Xylose isomerase-like TIM barrel" evidence="2">
    <location>
        <begin position="71"/>
        <end position="302"/>
    </location>
</feature>
<dbReference type="SUPFAM" id="SSF51658">
    <property type="entry name" value="Xylose isomerase-like"/>
    <property type="match status" value="1"/>
</dbReference>
<dbReference type="Pfam" id="PF01261">
    <property type="entry name" value="AP_endonuc_2"/>
    <property type="match status" value="1"/>
</dbReference>